<dbReference type="PANTHER" id="PTHR13952:SF21">
    <property type="entry name" value="POLYNUCLEOTIDE ADENYLYLTRANSFERASE DOMAIN_RNA RECOGNITION MOTIF PROTEIN-RELATED"/>
    <property type="match status" value="1"/>
</dbReference>
<evidence type="ECO:0000313" key="6">
    <source>
        <dbReference type="Proteomes" id="UP001642260"/>
    </source>
</evidence>
<dbReference type="InterPro" id="IPR035979">
    <property type="entry name" value="RBD_domain_sf"/>
</dbReference>
<dbReference type="AlphaFoldDB" id="A0ABC8KHC6"/>
<evidence type="ECO:0000256" key="1">
    <source>
        <dbReference type="ARBA" id="ARBA00004123"/>
    </source>
</evidence>
<evidence type="ECO:0000313" key="5">
    <source>
        <dbReference type="EMBL" id="CAH8357339.1"/>
    </source>
</evidence>
<evidence type="ECO:0000256" key="2">
    <source>
        <dbReference type="ARBA" id="ARBA00023242"/>
    </source>
</evidence>
<feature type="domain" description="RRM" evidence="4">
    <location>
        <begin position="18"/>
        <end position="95"/>
    </location>
</feature>
<gene>
    <name evidence="5" type="ORF">ERUC_LOCUS23094</name>
</gene>
<protein>
    <recommendedName>
        <fullName evidence="4">RRM domain-containing protein</fullName>
    </recommendedName>
</protein>
<dbReference type="PROSITE" id="PS50102">
    <property type="entry name" value="RRM"/>
    <property type="match status" value="4"/>
</dbReference>
<dbReference type="EMBL" id="CAKOAT010230709">
    <property type="protein sequence ID" value="CAH8357339.1"/>
    <property type="molecule type" value="Genomic_DNA"/>
</dbReference>
<dbReference type="GO" id="GO:0005634">
    <property type="term" value="C:nucleus"/>
    <property type="evidence" value="ECO:0007669"/>
    <property type="project" value="UniProtKB-SubCell"/>
</dbReference>
<sequence>MEPKETVQGLEEAAVRRKTLVVGHLPRRSGISDIIDFFKNVGRVVRVRIPLSYNGKHVGWAFVEFASANEADKALEEKHGEYFEHRKIFLKKVVDTYTTKYCIEHKVWYYKNDDYLVLQESEAKVEDGVVLVANLSPQTTKISDIIDFFRSKVVSVRLIVNCEGEHVGYCFVEFASAEEANKALEKKNRRYLHDHEIFLMRGFYETPTSSVETVRNKTLYVDSLSSQTEISDIIDFFKDVGEVVHVRSFVKGKSEDERLRFCVVEFASSNQAEMALEKKNGESLHGCKIFLKAVKTGPNRRSHPNHCKDHKLWYEDYLRQESLLSDVEELDEETPEEIAVRDKTVFVANITLDIRKSQIINFFKDVGEVVSVRLIVDQKGKRVGCGFIEFASAEEATKAVEEKNGARFFVSVAKKGRQYPFRPNYNLQDKLWYEYNLLRESLDSRSDLTRM</sequence>
<comment type="subcellular location">
    <subcellularLocation>
        <location evidence="1">Nucleus</location>
    </subcellularLocation>
</comment>
<proteinExistence type="predicted"/>
<accession>A0ABC8KHC6</accession>
<evidence type="ECO:0000256" key="3">
    <source>
        <dbReference type="PROSITE-ProRule" id="PRU00176"/>
    </source>
</evidence>
<dbReference type="Proteomes" id="UP001642260">
    <property type="component" value="Unassembled WGS sequence"/>
</dbReference>
<dbReference type="InterPro" id="IPR012677">
    <property type="entry name" value="Nucleotide-bd_a/b_plait_sf"/>
</dbReference>
<feature type="domain" description="RRM" evidence="4">
    <location>
        <begin position="128"/>
        <end position="226"/>
    </location>
</feature>
<dbReference type="SUPFAM" id="SSF54928">
    <property type="entry name" value="RNA-binding domain, RBD"/>
    <property type="match status" value="3"/>
</dbReference>
<dbReference type="GO" id="GO:0003723">
    <property type="term" value="F:RNA binding"/>
    <property type="evidence" value="ECO:0007669"/>
    <property type="project" value="UniProtKB-UniRule"/>
</dbReference>
<dbReference type="InterPro" id="IPR051183">
    <property type="entry name" value="U1_U11-U12_snRNP_70-35kDa"/>
</dbReference>
<feature type="domain" description="RRM" evidence="4">
    <location>
        <begin position="217"/>
        <end position="296"/>
    </location>
</feature>
<keyword evidence="6" id="KW-1185">Reference proteome</keyword>
<reference evidence="5 6" key="1">
    <citation type="submission" date="2022-03" db="EMBL/GenBank/DDBJ databases">
        <authorList>
            <person name="Macdonald S."/>
            <person name="Ahmed S."/>
            <person name="Newling K."/>
        </authorList>
    </citation>
    <scope>NUCLEOTIDE SEQUENCE [LARGE SCALE GENOMIC DNA]</scope>
</reference>
<organism evidence="5 6">
    <name type="scientific">Eruca vesicaria subsp. sativa</name>
    <name type="common">Garden rocket</name>
    <name type="synonym">Eruca sativa</name>
    <dbReference type="NCBI Taxonomy" id="29727"/>
    <lineage>
        <taxon>Eukaryota</taxon>
        <taxon>Viridiplantae</taxon>
        <taxon>Streptophyta</taxon>
        <taxon>Embryophyta</taxon>
        <taxon>Tracheophyta</taxon>
        <taxon>Spermatophyta</taxon>
        <taxon>Magnoliopsida</taxon>
        <taxon>eudicotyledons</taxon>
        <taxon>Gunneridae</taxon>
        <taxon>Pentapetalae</taxon>
        <taxon>rosids</taxon>
        <taxon>malvids</taxon>
        <taxon>Brassicales</taxon>
        <taxon>Brassicaceae</taxon>
        <taxon>Brassiceae</taxon>
        <taxon>Eruca</taxon>
    </lineage>
</organism>
<dbReference type="InterPro" id="IPR000504">
    <property type="entry name" value="RRM_dom"/>
</dbReference>
<dbReference type="Gene3D" id="3.30.70.330">
    <property type="match status" value="4"/>
</dbReference>
<dbReference type="SMART" id="SM00360">
    <property type="entry name" value="RRM"/>
    <property type="match status" value="4"/>
</dbReference>
<feature type="domain" description="RRM" evidence="4">
    <location>
        <begin position="343"/>
        <end position="426"/>
    </location>
</feature>
<dbReference type="PANTHER" id="PTHR13952">
    <property type="entry name" value="U1 SMALL NUCLEAR RIBONUCLEOPROTEIN 70 KD"/>
    <property type="match status" value="1"/>
</dbReference>
<evidence type="ECO:0000259" key="4">
    <source>
        <dbReference type="PROSITE" id="PS50102"/>
    </source>
</evidence>
<name>A0ABC8KHC6_ERUVS</name>
<comment type="caution">
    <text evidence="5">The sequence shown here is derived from an EMBL/GenBank/DDBJ whole genome shotgun (WGS) entry which is preliminary data.</text>
</comment>
<keyword evidence="2" id="KW-0539">Nucleus</keyword>
<dbReference type="Pfam" id="PF00076">
    <property type="entry name" value="RRM_1"/>
    <property type="match status" value="4"/>
</dbReference>
<keyword evidence="3" id="KW-0694">RNA-binding</keyword>
<dbReference type="CDD" id="cd00590">
    <property type="entry name" value="RRM_SF"/>
    <property type="match status" value="3"/>
</dbReference>